<evidence type="ECO:0000256" key="2">
    <source>
        <dbReference type="ARBA" id="ARBA00022679"/>
    </source>
</evidence>
<dbReference type="GO" id="GO:0008897">
    <property type="term" value="F:holo-[acyl-carrier-protein] synthase activity"/>
    <property type="evidence" value="ECO:0007669"/>
    <property type="project" value="InterPro"/>
</dbReference>
<proteinExistence type="inferred from homology"/>
<dbReference type="GO" id="GO:0005829">
    <property type="term" value="C:cytosol"/>
    <property type="evidence" value="ECO:0007669"/>
    <property type="project" value="TreeGrafter"/>
</dbReference>
<comment type="similarity">
    <text evidence="1">Belongs to the P-Pant transferase superfamily. Gsp/Sfp/HetI/AcpT family.</text>
</comment>
<dbReference type="Pfam" id="PF01648">
    <property type="entry name" value="ACPS"/>
    <property type="match status" value="1"/>
</dbReference>
<dbReference type="PANTHER" id="PTHR12215">
    <property type="entry name" value="PHOSPHOPANTETHEINE TRANSFERASE"/>
    <property type="match status" value="1"/>
</dbReference>
<dbReference type="EMBL" id="AFNV02000004">
    <property type="protein sequence ID" value="ERJ20175.1"/>
    <property type="molecule type" value="Genomic_DNA"/>
</dbReference>
<dbReference type="PANTHER" id="PTHR12215:SF10">
    <property type="entry name" value="L-AMINOADIPATE-SEMIALDEHYDE DEHYDROGENASE-PHOSPHOPANTETHEINYL TRANSFERASE"/>
    <property type="match status" value="1"/>
</dbReference>
<dbReference type="InterPro" id="IPR037143">
    <property type="entry name" value="4-PPantetheinyl_Trfase_dom_sf"/>
</dbReference>
<dbReference type="eggNOG" id="COG2091">
    <property type="taxonomic scope" value="Bacteria"/>
</dbReference>
<dbReference type="STRING" id="1033802.SSPSH_000724"/>
<dbReference type="Proteomes" id="UP000006242">
    <property type="component" value="Unassembled WGS sequence"/>
</dbReference>
<comment type="caution">
    <text evidence="4">The sequence shown here is derived from an EMBL/GenBank/DDBJ whole genome shotgun (WGS) entry which is preliminary data.</text>
</comment>
<dbReference type="EC" id="2.7.8.-" evidence="4"/>
<dbReference type="Gene3D" id="3.90.470.20">
    <property type="entry name" value="4'-phosphopantetheinyl transferase domain"/>
    <property type="match status" value="2"/>
</dbReference>
<dbReference type="InterPro" id="IPR008278">
    <property type="entry name" value="4-PPantetheinyl_Trfase_dom"/>
</dbReference>
<protein>
    <submittedName>
        <fullName evidence="4">4'-phosphopantetheinyl transferase protein</fullName>
        <ecNumber evidence="4">2.7.8.-</ecNumber>
    </submittedName>
</protein>
<evidence type="ECO:0000313" key="4">
    <source>
        <dbReference type="EMBL" id="ERJ20175.1"/>
    </source>
</evidence>
<keyword evidence="5" id="KW-1185">Reference proteome</keyword>
<evidence type="ECO:0000313" key="5">
    <source>
        <dbReference type="Proteomes" id="UP000006242"/>
    </source>
</evidence>
<reference evidence="4 5" key="1">
    <citation type="journal article" date="2011" name="J. Bacteriol.">
        <title>Genome sequence of Salinisphaera shabanensis, a gammaproteobacterium from the harsh, variable environment of the brine-seawater interface of the Shaban Deep in the Red Sea.</title>
        <authorList>
            <person name="Antunes A."/>
            <person name="Alam I."/>
            <person name="Bajic V.B."/>
            <person name="Stingl U."/>
        </authorList>
    </citation>
    <scope>NUCLEOTIDE SEQUENCE [LARGE SCALE GENOMIC DNA]</scope>
    <source>
        <strain evidence="4 5">E1L3A</strain>
    </source>
</reference>
<dbReference type="GO" id="GO:0000287">
    <property type="term" value="F:magnesium ion binding"/>
    <property type="evidence" value="ECO:0007669"/>
    <property type="project" value="InterPro"/>
</dbReference>
<dbReference type="InterPro" id="IPR050559">
    <property type="entry name" value="P-Pant_transferase_sf"/>
</dbReference>
<dbReference type="AlphaFoldDB" id="U2ER01"/>
<dbReference type="SUPFAM" id="SSF56214">
    <property type="entry name" value="4'-phosphopantetheinyl transferase"/>
    <property type="match status" value="2"/>
</dbReference>
<feature type="domain" description="4'-phosphopantetheinyl transferase" evidence="3">
    <location>
        <begin position="103"/>
        <end position="165"/>
    </location>
</feature>
<evidence type="ECO:0000256" key="1">
    <source>
        <dbReference type="ARBA" id="ARBA00010990"/>
    </source>
</evidence>
<accession>U2ER01</accession>
<organism evidence="4 5">
    <name type="scientific">Salinisphaera shabanensis E1L3A</name>
    <dbReference type="NCBI Taxonomy" id="1033802"/>
    <lineage>
        <taxon>Bacteria</taxon>
        <taxon>Pseudomonadati</taxon>
        <taxon>Pseudomonadota</taxon>
        <taxon>Gammaproteobacteria</taxon>
        <taxon>Salinisphaerales</taxon>
        <taxon>Salinisphaeraceae</taxon>
        <taxon>Salinisphaera</taxon>
    </lineage>
</organism>
<name>U2ER01_9GAMM</name>
<evidence type="ECO:0000259" key="3">
    <source>
        <dbReference type="Pfam" id="PF01648"/>
    </source>
</evidence>
<gene>
    <name evidence="4" type="ORF">SSPSH_000724</name>
</gene>
<keyword evidence="2 4" id="KW-0808">Transferase</keyword>
<dbReference type="GO" id="GO:0019878">
    <property type="term" value="P:lysine biosynthetic process via aminoadipic acid"/>
    <property type="evidence" value="ECO:0007669"/>
    <property type="project" value="TreeGrafter"/>
</dbReference>
<reference evidence="4 5" key="2">
    <citation type="journal article" date="2013" name="PLoS ONE">
        <title>INDIGO - INtegrated Data Warehouse of MIcrobial GenOmes with Examples from the Red Sea Extremophiles.</title>
        <authorList>
            <person name="Alam I."/>
            <person name="Antunes A."/>
            <person name="Kamau A.A."/>
            <person name="Ba Alawi W."/>
            <person name="Kalkatawi M."/>
            <person name="Stingl U."/>
            <person name="Bajic V.B."/>
        </authorList>
    </citation>
    <scope>NUCLEOTIDE SEQUENCE [LARGE SCALE GENOMIC DNA]</scope>
    <source>
        <strain evidence="4 5">E1L3A</strain>
    </source>
</reference>
<sequence>MVRVFYTFLDAHDQDLFIRGHGISDPPAYRERIERMANDGARRRTRAGLWLLQQLLAAAGYSGNTVERIGFSASGQPQIAGAPAFSISHSDRLVACALCDNARIGLDVEYRRLRDMTRMARLLDPAERQHVERTPMAFFDYWCAREATVKASGRVGLKRIRAIDLEGNTARLDDHPWCLNAIDLSSDYAACLASDRPIGPVEFREFSVAGSENTGPQKSSDR</sequence>